<evidence type="ECO:0000313" key="2">
    <source>
        <dbReference type="Proteomes" id="UP000305451"/>
    </source>
</evidence>
<organism evidence="1 2">
    <name type="scientific">Marinicauda pacifica</name>
    <dbReference type="NCBI Taxonomy" id="1133559"/>
    <lineage>
        <taxon>Bacteria</taxon>
        <taxon>Pseudomonadati</taxon>
        <taxon>Pseudomonadota</taxon>
        <taxon>Alphaproteobacteria</taxon>
        <taxon>Maricaulales</taxon>
        <taxon>Maricaulaceae</taxon>
        <taxon>Marinicauda</taxon>
    </lineage>
</organism>
<dbReference type="EMBL" id="SRXV01000092">
    <property type="protein sequence ID" value="TGY88664.1"/>
    <property type="molecule type" value="Genomic_DNA"/>
</dbReference>
<feature type="non-terminal residue" evidence="1">
    <location>
        <position position="101"/>
    </location>
</feature>
<dbReference type="GO" id="GO:0016787">
    <property type="term" value="F:hydrolase activity"/>
    <property type="evidence" value="ECO:0007669"/>
    <property type="project" value="UniProtKB-KW"/>
</dbReference>
<gene>
    <name evidence="1" type="ORF">E5162_14500</name>
</gene>
<reference evidence="1 2" key="1">
    <citation type="journal article" date="2013" name="Int. J. Syst. Evol. Microbiol.">
        <title>Marinicauda pacifica gen. nov., sp. nov., a prosthecate alphaproteobacterium of the family Hyphomonadaceae isolated from deep seawater.</title>
        <authorList>
            <person name="Zhang X.Y."/>
            <person name="Li G.W."/>
            <person name="Wang C.S."/>
            <person name="Zhang Y.J."/>
            <person name="Xu X.W."/>
            <person name="Li H."/>
            <person name="Liu A."/>
            <person name="Liu C."/>
            <person name="Xie B.B."/>
            <person name="Qin Q.L."/>
            <person name="Xu Z."/>
            <person name="Chen X.L."/>
            <person name="Zhou B.C."/>
            <person name="Zhang Y.Z."/>
        </authorList>
    </citation>
    <scope>NUCLEOTIDE SEQUENCE [LARGE SCALE GENOMIC DNA]</scope>
    <source>
        <strain evidence="1 2">P-1 km-3</strain>
    </source>
</reference>
<name>A0A4S2GZW8_9PROT</name>
<dbReference type="Gene3D" id="3.60.15.10">
    <property type="entry name" value="Ribonuclease Z/Hydroxyacylglutathione hydrolase-like"/>
    <property type="match status" value="1"/>
</dbReference>
<sequence length="101" mass="10768">GNTPDPLSGTYLPTVNVGEGDFGTMNGQTARFYHAPNAHTDGDLFIHFEDANVIHAGDLLSSGRYPYIDLDNGGTVQGYIDGMQMIVDRAEADTQIIAGHG</sequence>
<dbReference type="Proteomes" id="UP000305451">
    <property type="component" value="Unassembled WGS sequence"/>
</dbReference>
<feature type="non-terminal residue" evidence="1">
    <location>
        <position position="1"/>
    </location>
</feature>
<accession>A0A4S2GZW8</accession>
<comment type="caution">
    <text evidence="1">The sequence shown here is derived from an EMBL/GenBank/DDBJ whole genome shotgun (WGS) entry which is preliminary data.</text>
</comment>
<evidence type="ECO:0000313" key="1">
    <source>
        <dbReference type="EMBL" id="TGY88664.1"/>
    </source>
</evidence>
<dbReference type="InterPro" id="IPR036866">
    <property type="entry name" value="RibonucZ/Hydroxyglut_hydro"/>
</dbReference>
<keyword evidence="1" id="KW-0378">Hydrolase</keyword>
<dbReference type="AlphaFoldDB" id="A0A4S2GZW8"/>
<protein>
    <submittedName>
        <fullName evidence="1">MBL fold metallo-hydrolase</fullName>
    </submittedName>
</protein>
<dbReference type="SUPFAM" id="SSF56281">
    <property type="entry name" value="Metallo-hydrolase/oxidoreductase"/>
    <property type="match status" value="1"/>
</dbReference>
<keyword evidence="2" id="KW-1185">Reference proteome</keyword>
<proteinExistence type="predicted"/>